<comment type="caution">
    <text evidence="2">The sequence shown here is derived from an EMBL/GenBank/DDBJ whole genome shotgun (WGS) entry which is preliminary data.</text>
</comment>
<dbReference type="AlphaFoldDB" id="A0AAV6L188"/>
<proteinExistence type="predicted"/>
<name>A0AAV6L188_9ERIC</name>
<gene>
    <name evidence="2" type="ORF">RHGRI_007845</name>
</gene>
<dbReference type="EMBL" id="JACTNZ010000003">
    <property type="protein sequence ID" value="KAG5557727.1"/>
    <property type="molecule type" value="Genomic_DNA"/>
</dbReference>
<evidence type="ECO:0000313" key="3">
    <source>
        <dbReference type="Proteomes" id="UP000823749"/>
    </source>
</evidence>
<sequence length="156" mass="16245">MADGTISVAEGLGIKALDSNELRKKQKNLVDSANYSCRCCEADLSNHTSSCCTVVIQLGCSAVIQLGCSAVIQFLDHLQPSSPAQVRPSPASPAVAYSHGPSQTPMEVQSRQSAMAAGHGWSTGVGRYSGDQALLGSTVVGCRSQSGCHRSCPHLL</sequence>
<protein>
    <submittedName>
        <fullName evidence="2">Uncharacterized protein</fullName>
    </submittedName>
</protein>
<accession>A0AAV6L188</accession>
<evidence type="ECO:0000313" key="2">
    <source>
        <dbReference type="EMBL" id="KAG5557727.1"/>
    </source>
</evidence>
<keyword evidence="3" id="KW-1185">Reference proteome</keyword>
<dbReference type="Proteomes" id="UP000823749">
    <property type="component" value="Chromosome 3"/>
</dbReference>
<organism evidence="2 3">
    <name type="scientific">Rhododendron griersonianum</name>
    <dbReference type="NCBI Taxonomy" id="479676"/>
    <lineage>
        <taxon>Eukaryota</taxon>
        <taxon>Viridiplantae</taxon>
        <taxon>Streptophyta</taxon>
        <taxon>Embryophyta</taxon>
        <taxon>Tracheophyta</taxon>
        <taxon>Spermatophyta</taxon>
        <taxon>Magnoliopsida</taxon>
        <taxon>eudicotyledons</taxon>
        <taxon>Gunneridae</taxon>
        <taxon>Pentapetalae</taxon>
        <taxon>asterids</taxon>
        <taxon>Ericales</taxon>
        <taxon>Ericaceae</taxon>
        <taxon>Ericoideae</taxon>
        <taxon>Rhodoreae</taxon>
        <taxon>Rhododendron</taxon>
    </lineage>
</organism>
<feature type="region of interest" description="Disordered" evidence="1">
    <location>
        <begin position="82"/>
        <end position="105"/>
    </location>
</feature>
<reference evidence="2" key="1">
    <citation type="submission" date="2020-08" db="EMBL/GenBank/DDBJ databases">
        <title>Plant Genome Project.</title>
        <authorList>
            <person name="Zhang R.-G."/>
        </authorList>
    </citation>
    <scope>NUCLEOTIDE SEQUENCE</scope>
    <source>
        <strain evidence="2">WSP0</strain>
        <tissue evidence="2">Leaf</tissue>
    </source>
</reference>
<evidence type="ECO:0000256" key="1">
    <source>
        <dbReference type="SAM" id="MobiDB-lite"/>
    </source>
</evidence>